<keyword evidence="2" id="KW-0808">Transferase</keyword>
<evidence type="ECO:0000313" key="6">
    <source>
        <dbReference type="Proteomes" id="UP001579974"/>
    </source>
</evidence>
<dbReference type="EMBL" id="JBDXSU010000010">
    <property type="protein sequence ID" value="MFB5191305.1"/>
    <property type="molecule type" value="Genomic_DNA"/>
</dbReference>
<proteinExistence type="inferred from homology"/>
<evidence type="ECO:0000313" key="5">
    <source>
        <dbReference type="EMBL" id="MFB5191305.1"/>
    </source>
</evidence>
<dbReference type="InterPro" id="IPR050306">
    <property type="entry name" value="PfkB_Carbo_kinase"/>
</dbReference>
<comment type="similarity">
    <text evidence="1">Belongs to the carbohydrate kinase PfkB family.</text>
</comment>
<accession>A0ABV5AGZ4</accession>
<evidence type="ECO:0000259" key="4">
    <source>
        <dbReference type="Pfam" id="PF00294"/>
    </source>
</evidence>
<gene>
    <name evidence="5" type="ORF">KKP3000_000076</name>
</gene>
<feature type="domain" description="Carbohydrate kinase PfkB" evidence="4">
    <location>
        <begin position="2"/>
        <end position="297"/>
    </location>
</feature>
<dbReference type="RefSeq" id="WP_275473919.1">
    <property type="nucleotide sequence ID" value="NZ_CP162940.1"/>
</dbReference>
<dbReference type="PANTHER" id="PTHR43085">
    <property type="entry name" value="HEXOKINASE FAMILY MEMBER"/>
    <property type="match status" value="1"/>
</dbReference>
<dbReference type="PRINTS" id="PR00990">
    <property type="entry name" value="RIBOKINASE"/>
</dbReference>
<evidence type="ECO:0000256" key="1">
    <source>
        <dbReference type="ARBA" id="ARBA00010688"/>
    </source>
</evidence>
<keyword evidence="6" id="KW-1185">Reference proteome</keyword>
<dbReference type="InterPro" id="IPR002139">
    <property type="entry name" value="Ribo/fructo_kinase"/>
</dbReference>
<reference evidence="5 6" key="1">
    <citation type="journal article" date="2024" name="Int. J. Mol. Sci.">
        <title>Exploration of Alicyclobacillus spp. Genome in Search of Antibiotic Resistance.</title>
        <authorList>
            <person name="Bucka-Kolendo J."/>
            <person name="Kiousi D.E."/>
            <person name="Dekowska A."/>
            <person name="Mikolajczuk-Szczyrba A."/>
            <person name="Karadedos D.M."/>
            <person name="Michael P."/>
            <person name="Galanis A."/>
            <person name="Sokolowska B."/>
        </authorList>
    </citation>
    <scope>NUCLEOTIDE SEQUENCE [LARGE SCALE GENOMIC DNA]</scope>
    <source>
        <strain evidence="5 6">KKP 3000</strain>
    </source>
</reference>
<dbReference type="PANTHER" id="PTHR43085:SF57">
    <property type="entry name" value="CARBOHYDRATE KINASE PFKB DOMAIN-CONTAINING PROTEIN"/>
    <property type="match status" value="1"/>
</dbReference>
<evidence type="ECO:0000256" key="2">
    <source>
        <dbReference type="ARBA" id="ARBA00022679"/>
    </source>
</evidence>
<dbReference type="Gene3D" id="3.40.1190.20">
    <property type="match status" value="1"/>
</dbReference>
<name>A0ABV5AGZ4_9BACL</name>
<organism evidence="5 6">
    <name type="scientific">Alicyclobacillus fastidiosus</name>
    <dbReference type="NCBI Taxonomy" id="392011"/>
    <lineage>
        <taxon>Bacteria</taxon>
        <taxon>Bacillati</taxon>
        <taxon>Bacillota</taxon>
        <taxon>Bacilli</taxon>
        <taxon>Bacillales</taxon>
        <taxon>Alicyclobacillaceae</taxon>
        <taxon>Alicyclobacillus</taxon>
    </lineage>
</organism>
<evidence type="ECO:0000256" key="3">
    <source>
        <dbReference type="ARBA" id="ARBA00022777"/>
    </source>
</evidence>
<dbReference type="InterPro" id="IPR029056">
    <property type="entry name" value="Ribokinase-like"/>
</dbReference>
<dbReference type="Pfam" id="PF00294">
    <property type="entry name" value="PfkB"/>
    <property type="match status" value="1"/>
</dbReference>
<dbReference type="GO" id="GO:0016301">
    <property type="term" value="F:kinase activity"/>
    <property type="evidence" value="ECO:0007669"/>
    <property type="project" value="UniProtKB-KW"/>
</dbReference>
<dbReference type="SUPFAM" id="SSF53613">
    <property type="entry name" value="Ribokinase-like"/>
    <property type="match status" value="1"/>
</dbReference>
<sequence>MDVVTIGESMVLLTPDDGDSLEQAVTFTKHVAGAESNVAIALARLGHQVSWLSKVGSDGFGRYVLKTLRGEGVDVSGVGIDQSRSTGVFFKEHTGIHGTNVQYYRKHSAASEMRQTDIDLSLLHAAKFFHVTGVTPALSAENQKTVIALLKEARCKGIQISFDPNLRYKLWSIDEAVPALLEIADYADIVLPGIDEGRTLTGLSTPEDIADSFLTRGAKLVVVKLGPEGAYYRTAHTRGYVNGFEVALVDEVGAGDAFAAGLLSGLLDHLDTEAAVRRACALGAIAVCGKGDYETLPRRDELVAFMTGQSATVSR</sequence>
<dbReference type="InterPro" id="IPR011611">
    <property type="entry name" value="PfkB_dom"/>
</dbReference>
<dbReference type="CDD" id="cd01166">
    <property type="entry name" value="KdgK"/>
    <property type="match status" value="1"/>
</dbReference>
<protein>
    <submittedName>
        <fullName evidence="5">Sugar kinase</fullName>
    </submittedName>
</protein>
<dbReference type="Proteomes" id="UP001579974">
    <property type="component" value="Unassembled WGS sequence"/>
</dbReference>
<comment type="caution">
    <text evidence="5">The sequence shown here is derived from an EMBL/GenBank/DDBJ whole genome shotgun (WGS) entry which is preliminary data.</text>
</comment>
<keyword evidence="3 5" id="KW-0418">Kinase</keyword>